<dbReference type="SUPFAM" id="SSF52833">
    <property type="entry name" value="Thioredoxin-like"/>
    <property type="match status" value="1"/>
</dbReference>
<dbReference type="EMBL" id="MGJO01000038">
    <property type="protein sequence ID" value="OGN08880.1"/>
    <property type="molecule type" value="Genomic_DNA"/>
</dbReference>
<gene>
    <name evidence="7" type="ORF">A3C61_02415</name>
</gene>
<keyword evidence="4" id="KW-1015">Disulfide bond</keyword>
<organism evidence="7 8">
    <name type="scientific">Candidatus Yanofskybacteria bacterium RIFCSPHIGHO2_02_FULL_39_10</name>
    <dbReference type="NCBI Taxonomy" id="1802674"/>
    <lineage>
        <taxon>Bacteria</taxon>
        <taxon>Candidatus Yanofskyibacteriota</taxon>
    </lineage>
</organism>
<evidence type="ECO:0000256" key="3">
    <source>
        <dbReference type="ARBA" id="ARBA00023002"/>
    </source>
</evidence>
<evidence type="ECO:0000256" key="5">
    <source>
        <dbReference type="ARBA" id="ARBA00023284"/>
    </source>
</evidence>
<dbReference type="Gene3D" id="3.40.30.10">
    <property type="entry name" value="Glutaredoxin"/>
    <property type="match status" value="1"/>
</dbReference>
<protein>
    <recommendedName>
        <fullName evidence="6">Thioredoxin domain-containing protein</fullName>
    </recommendedName>
</protein>
<accession>A0A1F8F8I9</accession>
<evidence type="ECO:0000256" key="4">
    <source>
        <dbReference type="ARBA" id="ARBA00023157"/>
    </source>
</evidence>
<reference evidence="7 8" key="1">
    <citation type="journal article" date="2016" name="Nat. Commun.">
        <title>Thousands of microbial genomes shed light on interconnected biogeochemical processes in an aquifer system.</title>
        <authorList>
            <person name="Anantharaman K."/>
            <person name="Brown C.T."/>
            <person name="Hug L.A."/>
            <person name="Sharon I."/>
            <person name="Castelle C.J."/>
            <person name="Probst A.J."/>
            <person name="Thomas B.C."/>
            <person name="Singh A."/>
            <person name="Wilkins M.J."/>
            <person name="Karaoz U."/>
            <person name="Brodie E.L."/>
            <person name="Williams K.H."/>
            <person name="Hubbard S.S."/>
            <person name="Banfield J.F."/>
        </authorList>
    </citation>
    <scope>NUCLEOTIDE SEQUENCE [LARGE SCALE GENOMIC DNA]</scope>
</reference>
<dbReference type="AlphaFoldDB" id="A0A1F8F8I9"/>
<dbReference type="InterPro" id="IPR013766">
    <property type="entry name" value="Thioredoxin_domain"/>
</dbReference>
<dbReference type="PROSITE" id="PS51352">
    <property type="entry name" value="THIOREDOXIN_2"/>
    <property type="match status" value="1"/>
</dbReference>
<sequence>MQQNKKLLNRLGLLLIFATLIFGIFLMARSLANPQEENNLEKVTDEGFLPSENGKAVLVEFSDFQCPACGIYYPLVKKLKTDLGDKLTVVYKHFPLSQIHKNADLAARTAEAAKIQGKFWEMHDMIFEKQNEWSGSNQALSLFSSYAVSLGLDKDKFLQDIDSNEVRNKISDDYQQGVRLGVKGTPTFFLNGKKITNPGNYDDFKSTIEQSIK</sequence>
<evidence type="ECO:0000259" key="6">
    <source>
        <dbReference type="PROSITE" id="PS51352"/>
    </source>
</evidence>
<keyword evidence="5" id="KW-0676">Redox-active center</keyword>
<keyword evidence="3" id="KW-0560">Oxidoreductase</keyword>
<keyword evidence="2" id="KW-0732">Signal</keyword>
<dbReference type="GO" id="GO:0016491">
    <property type="term" value="F:oxidoreductase activity"/>
    <property type="evidence" value="ECO:0007669"/>
    <property type="project" value="UniProtKB-KW"/>
</dbReference>
<dbReference type="PANTHER" id="PTHR13887:SF14">
    <property type="entry name" value="DISULFIDE BOND FORMATION PROTEIN D"/>
    <property type="match status" value="1"/>
</dbReference>
<evidence type="ECO:0000256" key="2">
    <source>
        <dbReference type="ARBA" id="ARBA00022729"/>
    </source>
</evidence>
<name>A0A1F8F8I9_9BACT</name>
<dbReference type="PANTHER" id="PTHR13887">
    <property type="entry name" value="GLUTATHIONE S-TRANSFERASE KAPPA"/>
    <property type="match status" value="1"/>
</dbReference>
<comment type="caution">
    <text evidence="7">The sequence shown here is derived from an EMBL/GenBank/DDBJ whole genome shotgun (WGS) entry which is preliminary data.</text>
</comment>
<feature type="domain" description="Thioredoxin" evidence="6">
    <location>
        <begin position="20"/>
        <end position="213"/>
    </location>
</feature>
<evidence type="ECO:0000313" key="7">
    <source>
        <dbReference type="EMBL" id="OGN08880.1"/>
    </source>
</evidence>
<dbReference type="InterPro" id="IPR036249">
    <property type="entry name" value="Thioredoxin-like_sf"/>
</dbReference>
<proteinExistence type="inferred from homology"/>
<evidence type="ECO:0000256" key="1">
    <source>
        <dbReference type="ARBA" id="ARBA00005791"/>
    </source>
</evidence>
<dbReference type="Proteomes" id="UP000178908">
    <property type="component" value="Unassembled WGS sequence"/>
</dbReference>
<dbReference type="InterPro" id="IPR012336">
    <property type="entry name" value="Thioredoxin-like_fold"/>
</dbReference>
<dbReference type="Pfam" id="PF13462">
    <property type="entry name" value="Thioredoxin_4"/>
    <property type="match status" value="1"/>
</dbReference>
<comment type="similarity">
    <text evidence="1">Belongs to the thioredoxin family. DsbA subfamily.</text>
</comment>
<evidence type="ECO:0000313" key="8">
    <source>
        <dbReference type="Proteomes" id="UP000178908"/>
    </source>
</evidence>